<comment type="caution">
    <text evidence="2">The sequence shown here is derived from an EMBL/GenBank/DDBJ whole genome shotgun (WGS) entry which is preliminary data.</text>
</comment>
<dbReference type="PROSITE" id="PS50181">
    <property type="entry name" value="FBOX"/>
    <property type="match status" value="1"/>
</dbReference>
<reference evidence="2 3" key="1">
    <citation type="submission" date="2020-08" db="EMBL/GenBank/DDBJ databases">
        <title>Aphidius gifuensis genome sequencing and assembly.</title>
        <authorList>
            <person name="Du Z."/>
        </authorList>
    </citation>
    <scope>NUCLEOTIDE SEQUENCE [LARGE SCALE GENOMIC DNA]</scope>
    <source>
        <strain evidence="2">YNYX2018</strain>
        <tissue evidence="2">Adults</tissue>
    </source>
</reference>
<organism evidence="2 3">
    <name type="scientific">Aphidius gifuensis</name>
    <name type="common">Parasitoid wasp</name>
    <dbReference type="NCBI Taxonomy" id="684658"/>
    <lineage>
        <taxon>Eukaryota</taxon>
        <taxon>Metazoa</taxon>
        <taxon>Ecdysozoa</taxon>
        <taxon>Arthropoda</taxon>
        <taxon>Hexapoda</taxon>
        <taxon>Insecta</taxon>
        <taxon>Pterygota</taxon>
        <taxon>Neoptera</taxon>
        <taxon>Endopterygota</taxon>
        <taxon>Hymenoptera</taxon>
        <taxon>Apocrita</taxon>
        <taxon>Ichneumonoidea</taxon>
        <taxon>Braconidae</taxon>
        <taxon>Aphidiinae</taxon>
        <taxon>Aphidius</taxon>
    </lineage>
</organism>
<dbReference type="Proteomes" id="UP000639338">
    <property type="component" value="Unassembled WGS sequence"/>
</dbReference>
<protein>
    <recommendedName>
        <fullName evidence="1">F-box domain-containing protein</fullName>
    </recommendedName>
</protein>
<accession>A0A834XNK8</accession>
<name>A0A834XNK8_APHGI</name>
<dbReference type="CDD" id="cd09917">
    <property type="entry name" value="F-box_SF"/>
    <property type="match status" value="1"/>
</dbReference>
<dbReference type="OrthoDB" id="5563016at2759"/>
<feature type="domain" description="F-box" evidence="1">
    <location>
        <begin position="191"/>
        <end position="229"/>
    </location>
</feature>
<proteinExistence type="predicted"/>
<evidence type="ECO:0000313" key="3">
    <source>
        <dbReference type="Proteomes" id="UP000639338"/>
    </source>
</evidence>
<keyword evidence="3" id="KW-1185">Reference proteome</keyword>
<dbReference type="AlphaFoldDB" id="A0A834XNK8"/>
<gene>
    <name evidence="2" type="ORF">HCN44_007132</name>
</gene>
<dbReference type="Gene3D" id="3.40.1000.30">
    <property type="match status" value="1"/>
</dbReference>
<dbReference type="Pfam" id="PF00646">
    <property type="entry name" value="F-box"/>
    <property type="match status" value="1"/>
</dbReference>
<dbReference type="InterPro" id="IPR001810">
    <property type="entry name" value="F-box_dom"/>
</dbReference>
<evidence type="ECO:0000259" key="1">
    <source>
        <dbReference type="PROSITE" id="PS50181"/>
    </source>
</evidence>
<sequence>MAESTDTASSCVASCICDDEIKKVCESNEDNNNFDKQNDSTITKLSKNLYKIIKSLKKNANHHDHIISMAIVVIEEVGLFIDDENSREVFDPASWNDSAAYRIPLKHCKFKELNCRLEAIPVGDVLILNLSSINNNIKSRSIVVECYKHFNPYSSDISGKFMNTKIFSHRLKNELLTPIKDEVLNDIQVTNPSLVGLPLELKLKIIQYLKQRDKDNLKKTCQKFYNIIK</sequence>
<dbReference type="EMBL" id="JACMRX010000005">
    <property type="protein sequence ID" value="KAF7988822.1"/>
    <property type="molecule type" value="Genomic_DNA"/>
</dbReference>
<evidence type="ECO:0000313" key="2">
    <source>
        <dbReference type="EMBL" id="KAF7988822.1"/>
    </source>
</evidence>